<accession>A0A9P6TX02</accession>
<evidence type="ECO:0000313" key="3">
    <source>
        <dbReference type="Proteomes" id="UP000807716"/>
    </source>
</evidence>
<comment type="caution">
    <text evidence="2">The sequence shown here is derived from an EMBL/GenBank/DDBJ whole genome shotgun (WGS) entry which is preliminary data.</text>
</comment>
<proteinExistence type="predicted"/>
<keyword evidence="3" id="KW-1185">Reference proteome</keyword>
<feature type="compositionally biased region" description="Basic and acidic residues" evidence="1">
    <location>
        <begin position="186"/>
        <end position="195"/>
    </location>
</feature>
<dbReference type="EMBL" id="JAAAJB010000878">
    <property type="protein sequence ID" value="KAG0250268.1"/>
    <property type="molecule type" value="Genomic_DNA"/>
</dbReference>
<organism evidence="2 3">
    <name type="scientific">Actinomortierella ambigua</name>
    <dbReference type="NCBI Taxonomy" id="1343610"/>
    <lineage>
        <taxon>Eukaryota</taxon>
        <taxon>Fungi</taxon>
        <taxon>Fungi incertae sedis</taxon>
        <taxon>Mucoromycota</taxon>
        <taxon>Mortierellomycotina</taxon>
        <taxon>Mortierellomycetes</taxon>
        <taxon>Mortierellales</taxon>
        <taxon>Mortierellaceae</taxon>
        <taxon>Actinomortierella</taxon>
    </lineage>
</organism>
<dbReference type="Proteomes" id="UP000807716">
    <property type="component" value="Unassembled WGS sequence"/>
</dbReference>
<evidence type="ECO:0000256" key="1">
    <source>
        <dbReference type="SAM" id="MobiDB-lite"/>
    </source>
</evidence>
<dbReference type="OrthoDB" id="124112at2759"/>
<gene>
    <name evidence="2" type="ORF">DFQ27_009476</name>
</gene>
<protein>
    <submittedName>
        <fullName evidence="2">Uncharacterized protein</fullName>
    </submittedName>
</protein>
<evidence type="ECO:0000313" key="2">
    <source>
        <dbReference type="EMBL" id="KAG0250268.1"/>
    </source>
</evidence>
<dbReference type="AlphaFoldDB" id="A0A9P6TX02"/>
<name>A0A9P6TX02_9FUNG</name>
<reference evidence="2" key="1">
    <citation type="journal article" date="2020" name="Fungal Divers.">
        <title>Resolving the Mortierellaceae phylogeny through synthesis of multi-gene phylogenetics and phylogenomics.</title>
        <authorList>
            <person name="Vandepol N."/>
            <person name="Liber J."/>
            <person name="Desiro A."/>
            <person name="Na H."/>
            <person name="Kennedy M."/>
            <person name="Barry K."/>
            <person name="Grigoriev I.V."/>
            <person name="Miller A.N."/>
            <person name="O'Donnell K."/>
            <person name="Stajich J.E."/>
            <person name="Bonito G."/>
        </authorList>
    </citation>
    <scope>NUCLEOTIDE SEQUENCE</scope>
    <source>
        <strain evidence="2">BC1065</strain>
    </source>
</reference>
<sequence>MQAVREERLRHKLPSKAKVYEELAKEFNDRRFASVSGGFYTTAITGGGIKTKITRILDGFKRALVVKRKADDGEGPNNLKAVLTKHCKYFFQLEKFWGDDCNALAPLFIDPTTDDRLGPLPAKDFVTDAPRVVEVGCDGDDGDSGIKEELSSNAAEDPIGWSDLEKDDDEPLQRSRPAASTPRATPVRERSDNIDSTCDTRSRAFRRYTISYTPSSKDNIDSTCDTRSRAFRRCIIRHTSHSKDNPTSYPPFSRAIGRVGKYDRHNALVE</sequence>
<feature type="region of interest" description="Disordered" evidence="1">
    <location>
        <begin position="136"/>
        <end position="195"/>
    </location>
</feature>